<dbReference type="PANTHER" id="PTHR12634">
    <property type="entry name" value="SIT4 YEAST -ASSOCIATING PROTEIN-RELATED"/>
    <property type="match status" value="1"/>
</dbReference>
<comment type="similarity">
    <text evidence="1">Belongs to the SAPS family.</text>
</comment>
<feature type="region of interest" description="Disordered" evidence="3">
    <location>
        <begin position="581"/>
        <end position="613"/>
    </location>
</feature>
<dbReference type="AlphaFoldDB" id="A0A5J4VKF3"/>
<gene>
    <name evidence="4" type="ORF">EZS28_021653</name>
</gene>
<comment type="caution">
    <text evidence="4">The sequence shown here is derived from an EMBL/GenBank/DDBJ whole genome shotgun (WGS) entry which is preliminary data.</text>
</comment>
<feature type="region of interest" description="Disordered" evidence="3">
    <location>
        <begin position="490"/>
        <end position="522"/>
    </location>
</feature>
<dbReference type="OrthoDB" id="295029at2759"/>
<evidence type="ECO:0000256" key="3">
    <source>
        <dbReference type="SAM" id="MobiDB-lite"/>
    </source>
</evidence>
<dbReference type="PANTHER" id="PTHR12634:SF8">
    <property type="entry name" value="FIERY MOUNTAIN, ISOFORM D"/>
    <property type="match status" value="1"/>
</dbReference>
<reference evidence="4 5" key="1">
    <citation type="submission" date="2019-03" db="EMBL/GenBank/DDBJ databases">
        <title>Single cell metagenomics reveals metabolic interactions within the superorganism composed of flagellate Streblomastix strix and complex community of Bacteroidetes bacteria on its surface.</title>
        <authorList>
            <person name="Treitli S.C."/>
            <person name="Kolisko M."/>
            <person name="Husnik F."/>
            <person name="Keeling P."/>
            <person name="Hampl V."/>
        </authorList>
    </citation>
    <scope>NUCLEOTIDE SEQUENCE [LARGE SCALE GENOMIC DNA]</scope>
    <source>
        <strain evidence="4">ST1C</strain>
    </source>
</reference>
<proteinExistence type="inferred from homology"/>
<protein>
    <submittedName>
        <fullName evidence="4">Uncharacterized protein</fullName>
    </submittedName>
</protein>
<evidence type="ECO:0000256" key="2">
    <source>
        <dbReference type="ARBA" id="ARBA00023306"/>
    </source>
</evidence>
<dbReference type="GO" id="GO:0019903">
    <property type="term" value="F:protein phosphatase binding"/>
    <property type="evidence" value="ECO:0007669"/>
    <property type="project" value="InterPro"/>
</dbReference>
<feature type="compositionally biased region" description="Basic and acidic residues" evidence="3">
    <location>
        <begin position="490"/>
        <end position="520"/>
    </location>
</feature>
<accession>A0A5J4VKF3</accession>
<sequence>MASWLKFLQQEDSETVRAIKAGSKLEEVMDTEEFLGELRQQNAQVVEFLHEGPIITQLLNMVIAAPPGPAPEKIKFARPFLAVEVLTSPVDKIQEMLVLQENMSAVLEWLERGKAPTSLFGTYAAKIVHAMMCAADLMEVRGSVEKMISAIGCIPLSDVYMDIFVVYEELEGKDGFLKWLRQHDLVYKLLLELKDSKDPQAPLNCGQIVFNICTRFLSPLNETGQANEQQEKNNVGNEISNSSQIGEVFGEREFGVIIETLQKPWKVKNFTSAINLLCEIVYGAQGPVNTIGFGGSAPGAQLPDLPNADGSGGMQRSNSATLGSLTRYKAIVVPDVIAKGVLNHLSVFRDILLFDWGKLGEETQEKKKQGQKDGKTAGNEEIEIEGAIVPSIMIGKDKSFGNHRLKALSFLTMISRSRFGTQIDDALINAGPQQSTIAISSSSSQQQQQPSLLSLLVDIFTTRTFLSNTVLQNDLFLFFEFSLINNEYRAEKKKRDEEEKKEKERIEREAKEADGRKDNEFQMTQPIVGAPKEEKHTFRSQKLREYIHANTNLVRNIYNILTEEYEQKKKLIKADEAFNKEKNNEQKKSVKQDANIDQQEIEGEDSPDKEKDISKDETVNNAVQFVLNPQLAHIIHIAELIEENRISDAALNDIVSKIKGEGKEYDWDTVYGGIVGPELLLEAQSKAGMERDIFGMSLASGNFQPGGVNALDDEQALLKLGSKLA</sequence>
<name>A0A5J4VKF3_9EUKA</name>
<dbReference type="GO" id="GO:0019888">
    <property type="term" value="F:protein phosphatase regulator activity"/>
    <property type="evidence" value="ECO:0007669"/>
    <property type="project" value="TreeGrafter"/>
</dbReference>
<evidence type="ECO:0000313" key="4">
    <source>
        <dbReference type="EMBL" id="KAA6382819.1"/>
    </source>
</evidence>
<organism evidence="4 5">
    <name type="scientific">Streblomastix strix</name>
    <dbReference type="NCBI Taxonomy" id="222440"/>
    <lineage>
        <taxon>Eukaryota</taxon>
        <taxon>Metamonada</taxon>
        <taxon>Preaxostyla</taxon>
        <taxon>Oxymonadida</taxon>
        <taxon>Streblomastigidae</taxon>
        <taxon>Streblomastix</taxon>
    </lineage>
</organism>
<evidence type="ECO:0000256" key="1">
    <source>
        <dbReference type="ARBA" id="ARBA00006180"/>
    </source>
</evidence>
<dbReference type="InterPro" id="IPR007587">
    <property type="entry name" value="SAPS"/>
</dbReference>
<evidence type="ECO:0000313" key="5">
    <source>
        <dbReference type="Proteomes" id="UP000324800"/>
    </source>
</evidence>
<keyword evidence="2" id="KW-0131">Cell cycle</keyword>
<feature type="compositionally biased region" description="Basic and acidic residues" evidence="3">
    <location>
        <begin position="581"/>
        <end position="591"/>
    </location>
</feature>
<dbReference type="EMBL" id="SNRW01006575">
    <property type="protein sequence ID" value="KAA6382819.1"/>
    <property type="molecule type" value="Genomic_DNA"/>
</dbReference>
<dbReference type="Proteomes" id="UP000324800">
    <property type="component" value="Unassembled WGS sequence"/>
</dbReference>